<comment type="caution">
    <text evidence="2">The sequence shown here is derived from an EMBL/GenBank/DDBJ whole genome shotgun (WGS) entry which is preliminary data.</text>
</comment>
<dbReference type="Proteomes" id="UP001631993">
    <property type="component" value="Unassembled WGS sequence"/>
</dbReference>
<keyword evidence="3" id="KW-1185">Reference proteome</keyword>
<name>A0ABW9J0X5_STRGJ</name>
<feature type="domain" description="Transcription regulator AsnC/Lrp ligand binding" evidence="1">
    <location>
        <begin position="13"/>
        <end position="82"/>
    </location>
</feature>
<feature type="non-terminal residue" evidence="2">
    <location>
        <position position="1"/>
    </location>
</feature>
<evidence type="ECO:0000313" key="3">
    <source>
        <dbReference type="Proteomes" id="UP001631993"/>
    </source>
</evidence>
<proteinExistence type="predicted"/>
<evidence type="ECO:0000313" key="2">
    <source>
        <dbReference type="EMBL" id="MFM9653927.1"/>
    </source>
</evidence>
<dbReference type="InterPro" id="IPR019887">
    <property type="entry name" value="Tscrpt_reg_AsnC/Lrp_C"/>
</dbReference>
<protein>
    <submittedName>
        <fullName evidence="2">Lrp/AsnC family transcriptional regulator</fullName>
    </submittedName>
</protein>
<dbReference type="RefSeq" id="WP_409098167.1">
    <property type="nucleotide sequence ID" value="NZ_JBJVNE010000600.1"/>
</dbReference>
<reference evidence="2 3" key="1">
    <citation type="submission" date="2024-12" db="EMBL/GenBank/DDBJ databases">
        <title>Forecasting of Potato common scab and diversities of Pathogenic streptomyces spp. in china.</title>
        <authorList>
            <person name="Handique U."/>
            <person name="Wu J."/>
        </authorList>
    </citation>
    <scope>NUCLEOTIDE SEQUENCE [LARGE SCALE GENOMIC DNA]</scope>
    <source>
        <strain evidence="2 3">ZRIMU1585</strain>
    </source>
</reference>
<feature type="non-terminal residue" evidence="2">
    <location>
        <position position="83"/>
    </location>
</feature>
<accession>A0ABW9J0X5</accession>
<dbReference type="PANTHER" id="PTHR30154:SF34">
    <property type="entry name" value="TRANSCRIPTIONAL REGULATOR AZLB"/>
    <property type="match status" value="1"/>
</dbReference>
<dbReference type="InterPro" id="IPR011008">
    <property type="entry name" value="Dimeric_a/b-barrel"/>
</dbReference>
<dbReference type="Pfam" id="PF01037">
    <property type="entry name" value="AsnC_trans_reg"/>
    <property type="match status" value="1"/>
</dbReference>
<gene>
    <name evidence="2" type="ORF">ACKI1S_49165</name>
</gene>
<dbReference type="SUPFAM" id="SSF54909">
    <property type="entry name" value="Dimeric alpha+beta barrel"/>
    <property type="match status" value="1"/>
</dbReference>
<evidence type="ECO:0000259" key="1">
    <source>
        <dbReference type="Pfam" id="PF01037"/>
    </source>
</evidence>
<organism evidence="2 3">
    <name type="scientific">Streptomyces galilaeus</name>
    <dbReference type="NCBI Taxonomy" id="33899"/>
    <lineage>
        <taxon>Bacteria</taxon>
        <taxon>Bacillati</taxon>
        <taxon>Actinomycetota</taxon>
        <taxon>Actinomycetes</taxon>
        <taxon>Kitasatosporales</taxon>
        <taxon>Streptomycetaceae</taxon>
        <taxon>Streptomyces</taxon>
    </lineage>
</organism>
<dbReference type="Gene3D" id="3.30.70.920">
    <property type="match status" value="1"/>
</dbReference>
<sequence>RAKVGLGVTAFVLIDMMQHTEADTRRFAEAVRAIPEVVSCHALAGNHDFLLEVVIPDLPAYADLMLARLGGLPGVKNIASCFS</sequence>
<dbReference type="PANTHER" id="PTHR30154">
    <property type="entry name" value="LEUCINE-RESPONSIVE REGULATORY PROTEIN"/>
    <property type="match status" value="1"/>
</dbReference>
<dbReference type="EMBL" id="JBJVNE010000600">
    <property type="protein sequence ID" value="MFM9653927.1"/>
    <property type="molecule type" value="Genomic_DNA"/>
</dbReference>